<protein>
    <recommendedName>
        <fullName evidence="8">Probable DNA 3'-5' helicase RecG</fullName>
    </recommendedName>
</protein>
<dbReference type="SMART" id="SM00490">
    <property type="entry name" value="HELICc"/>
    <property type="match status" value="1"/>
</dbReference>
<evidence type="ECO:0000256" key="3">
    <source>
        <dbReference type="ARBA" id="ARBA00022801"/>
    </source>
</evidence>
<evidence type="ECO:0000259" key="10">
    <source>
        <dbReference type="PROSITE" id="PS51192"/>
    </source>
</evidence>
<name>A0A0G0PUQ7_UNCC2</name>
<evidence type="ECO:0000313" key="13">
    <source>
        <dbReference type="Proteomes" id="UP000034207"/>
    </source>
</evidence>
<dbReference type="Pfam" id="PF19833">
    <property type="entry name" value="RecG_dom3_C"/>
    <property type="match status" value="1"/>
</dbReference>
<dbReference type="Pfam" id="PF00270">
    <property type="entry name" value="DEAD"/>
    <property type="match status" value="1"/>
</dbReference>
<dbReference type="Pfam" id="PF00271">
    <property type="entry name" value="Helicase_C"/>
    <property type="match status" value="1"/>
</dbReference>
<keyword evidence="6" id="KW-0238">DNA-binding</keyword>
<dbReference type="PANTHER" id="PTHR47964">
    <property type="entry name" value="ATP-DEPENDENT DNA HELICASE HOMOLOG RECG, CHLOROPLASTIC"/>
    <property type="match status" value="1"/>
</dbReference>
<evidence type="ECO:0000256" key="1">
    <source>
        <dbReference type="ARBA" id="ARBA00022741"/>
    </source>
</evidence>
<keyword evidence="3" id="KW-0378">Hydrolase</keyword>
<gene>
    <name evidence="12" type="ORF">UT18_C0028G0009</name>
</gene>
<dbReference type="Gene3D" id="2.40.50.140">
    <property type="entry name" value="Nucleic acid-binding proteins"/>
    <property type="match status" value="1"/>
</dbReference>
<dbReference type="InterPro" id="IPR033454">
    <property type="entry name" value="RecG_wedge"/>
</dbReference>
<evidence type="ECO:0000256" key="2">
    <source>
        <dbReference type="ARBA" id="ARBA00022763"/>
    </source>
</evidence>
<evidence type="ECO:0000256" key="5">
    <source>
        <dbReference type="ARBA" id="ARBA00022840"/>
    </source>
</evidence>
<keyword evidence="5" id="KW-0067">ATP-binding</keyword>
<feature type="region of interest" description="Disordered" evidence="9">
    <location>
        <begin position="352"/>
        <end position="381"/>
    </location>
</feature>
<dbReference type="CDD" id="cd04488">
    <property type="entry name" value="RecG_wedge_OBF"/>
    <property type="match status" value="1"/>
</dbReference>
<dbReference type="Gene3D" id="3.40.50.300">
    <property type="entry name" value="P-loop containing nucleotide triphosphate hydrolases"/>
    <property type="match status" value="2"/>
</dbReference>
<dbReference type="GO" id="GO:0016787">
    <property type="term" value="F:hydrolase activity"/>
    <property type="evidence" value="ECO:0007669"/>
    <property type="project" value="UniProtKB-KW"/>
</dbReference>
<dbReference type="InterPro" id="IPR012340">
    <property type="entry name" value="NA-bd_OB-fold"/>
</dbReference>
<feature type="domain" description="Helicase C-terminal" evidence="11">
    <location>
        <begin position="528"/>
        <end position="691"/>
    </location>
</feature>
<dbReference type="SUPFAM" id="SSF50249">
    <property type="entry name" value="Nucleic acid-binding proteins"/>
    <property type="match status" value="1"/>
</dbReference>
<dbReference type="InterPro" id="IPR027417">
    <property type="entry name" value="P-loop_NTPase"/>
</dbReference>
<dbReference type="CDD" id="cd18811">
    <property type="entry name" value="SF2_C_RecG"/>
    <property type="match status" value="1"/>
</dbReference>
<keyword evidence="7" id="KW-0234">DNA repair</keyword>
<dbReference type="GO" id="GO:0003678">
    <property type="term" value="F:DNA helicase activity"/>
    <property type="evidence" value="ECO:0007669"/>
    <property type="project" value="TreeGrafter"/>
</dbReference>
<dbReference type="AlphaFoldDB" id="A0A0G0PUQ7"/>
<evidence type="ECO:0000313" key="12">
    <source>
        <dbReference type="EMBL" id="KKQ93066.1"/>
    </source>
</evidence>
<dbReference type="Proteomes" id="UP000034207">
    <property type="component" value="Unassembled WGS sequence"/>
</dbReference>
<evidence type="ECO:0000256" key="9">
    <source>
        <dbReference type="SAM" id="MobiDB-lite"/>
    </source>
</evidence>
<dbReference type="GO" id="GO:0005524">
    <property type="term" value="F:ATP binding"/>
    <property type="evidence" value="ECO:0007669"/>
    <property type="project" value="UniProtKB-KW"/>
</dbReference>
<keyword evidence="4 12" id="KW-0347">Helicase</keyword>
<dbReference type="GO" id="GO:0006281">
    <property type="term" value="P:DNA repair"/>
    <property type="evidence" value="ECO:0007669"/>
    <property type="project" value="UniProtKB-KW"/>
</dbReference>
<dbReference type="SUPFAM" id="SSF52540">
    <property type="entry name" value="P-loop containing nucleoside triphosphate hydrolases"/>
    <property type="match status" value="2"/>
</dbReference>
<keyword evidence="1" id="KW-0547">Nucleotide-binding</keyword>
<sequence length="755" mass="85231">MNLRTSVEELGGIGKTYAKKLQNLGIEKVEDFIFYFPRRYEDYSNIANIVNAKPGEAVTLKGSVWQIVNRKARNRRMIITEAVISDGTGTMKITWFNQPFLKTSIKVGNEIVVAGKVELNFNQIQMTSPSWEKFSDDLKHSGRIVPVYPETEGVTSKWLRYQIKPLLKLVYNIKDYLPENVKEKYELADLPNALRAIHFPNNRLDLLEAKKRLGFDELFPILLYGVKQKNGMTKEKAHPINFDETVAKEFVDSLPFALTNAQKKVSWEIVKDIKKDYPANRLVQGDVGSGKTIVAAFAMYLAAEDGLQAILMAPTEILAKQHFASLCKVFKPFNISVGLLTGKEAQISKQLTVNSKQDRKKNGHPELVSGSHGIPGQARNDNMREKIKKQEFLEQVKSGEVDILVGTHSLISSAVQFKNLSLAIVDEQHRFGVDQRQALRKASFRYPELDSEPVLDLIQESCLETGEILNQVQNEDSTSALPHFISMTATPIPRSLQLTIFGDLDVSVIDELPPGRQKIATKIVEAKDRQLAYEFIEKQLLSGRQCFVICPLIEESEKMDLKAATEEYKNLSENIFPKFKVGLLHGKMKTAEKEQIMNDFSSGNLNILVSTSVIEVGVDVPNAAVMIIEGAERFGLAQLHQFRGRVGRGADKSYCFLFTNSNLSLDTATSKRLKMLEQSQDGFKLAEADFEIRGPGEFLGKRQHGWSDFKIARFTDLKFIGKVREAAEWYLSLDPEIKESPKLKERVEKINYARE</sequence>
<comment type="caution">
    <text evidence="12">The sequence shown here is derived from an EMBL/GenBank/DDBJ whole genome shotgun (WGS) entry which is preliminary data.</text>
</comment>
<evidence type="ECO:0000259" key="11">
    <source>
        <dbReference type="PROSITE" id="PS51194"/>
    </source>
</evidence>
<dbReference type="InterPro" id="IPR045562">
    <property type="entry name" value="RecG_dom3_C"/>
</dbReference>
<dbReference type="PROSITE" id="PS51192">
    <property type="entry name" value="HELICASE_ATP_BIND_1"/>
    <property type="match status" value="1"/>
</dbReference>
<proteinExistence type="predicted"/>
<dbReference type="EMBL" id="LBVV01000028">
    <property type="protein sequence ID" value="KKQ93066.1"/>
    <property type="molecule type" value="Genomic_DNA"/>
</dbReference>
<dbReference type="PROSITE" id="PS51194">
    <property type="entry name" value="HELICASE_CTER"/>
    <property type="match status" value="1"/>
</dbReference>
<dbReference type="STRING" id="1618345.UT18_C0028G0009"/>
<dbReference type="InterPro" id="IPR011545">
    <property type="entry name" value="DEAD/DEAH_box_helicase_dom"/>
</dbReference>
<organism evidence="12 13">
    <name type="scientific">candidate division CPR2 bacterium GW2011_GWC2_39_10</name>
    <dbReference type="NCBI Taxonomy" id="1618345"/>
    <lineage>
        <taxon>Bacteria</taxon>
        <taxon>Bacteria division CPR2</taxon>
    </lineage>
</organism>
<dbReference type="GO" id="GO:0003677">
    <property type="term" value="F:DNA binding"/>
    <property type="evidence" value="ECO:0007669"/>
    <property type="project" value="UniProtKB-KW"/>
</dbReference>
<evidence type="ECO:0000256" key="6">
    <source>
        <dbReference type="ARBA" id="ARBA00023125"/>
    </source>
</evidence>
<dbReference type="PATRIC" id="fig|1618345.3.peg.1145"/>
<accession>A0A0G0PUQ7</accession>
<evidence type="ECO:0000256" key="8">
    <source>
        <dbReference type="ARBA" id="ARBA00049819"/>
    </source>
</evidence>
<dbReference type="Pfam" id="PF17191">
    <property type="entry name" value="RecG_wedge"/>
    <property type="match status" value="1"/>
</dbReference>
<keyword evidence="2" id="KW-0227">DNA damage</keyword>
<dbReference type="SMART" id="SM00487">
    <property type="entry name" value="DEXDc"/>
    <property type="match status" value="1"/>
</dbReference>
<reference evidence="12 13" key="1">
    <citation type="journal article" date="2015" name="Nature">
        <title>rRNA introns, odd ribosomes, and small enigmatic genomes across a large radiation of phyla.</title>
        <authorList>
            <person name="Brown C.T."/>
            <person name="Hug L.A."/>
            <person name="Thomas B.C."/>
            <person name="Sharon I."/>
            <person name="Castelle C.J."/>
            <person name="Singh A."/>
            <person name="Wilkins M.J."/>
            <person name="Williams K.H."/>
            <person name="Banfield J.F."/>
        </authorList>
    </citation>
    <scope>NUCLEOTIDE SEQUENCE [LARGE SCALE GENOMIC DNA]</scope>
</reference>
<evidence type="ECO:0000256" key="7">
    <source>
        <dbReference type="ARBA" id="ARBA00023204"/>
    </source>
</evidence>
<feature type="domain" description="Helicase ATP-binding" evidence="10">
    <location>
        <begin position="272"/>
        <end position="509"/>
    </location>
</feature>
<dbReference type="PANTHER" id="PTHR47964:SF1">
    <property type="entry name" value="ATP-DEPENDENT DNA HELICASE HOMOLOG RECG, CHLOROPLASTIC"/>
    <property type="match status" value="1"/>
</dbReference>
<dbReference type="InterPro" id="IPR047112">
    <property type="entry name" value="RecG/Mfd"/>
</dbReference>
<dbReference type="InterPro" id="IPR014001">
    <property type="entry name" value="Helicase_ATP-bd"/>
</dbReference>
<evidence type="ECO:0000256" key="4">
    <source>
        <dbReference type="ARBA" id="ARBA00022806"/>
    </source>
</evidence>
<dbReference type="InterPro" id="IPR001650">
    <property type="entry name" value="Helicase_C-like"/>
</dbReference>